<sequence length="815" mass="88832">MHPAPSLLEAPPKHDERSSSSTNSQTSSPPSGGPPLQAPQLHVADTSPVKQSHSRLGSPSVSTKESVAAAATASELPSVTNAAAGTGGGVGPSLGLGLNLGTTPVQISVQPVQQQQQQDQQLHLQQQLQQQQLQQPQVTSQTPQQQQQQQIPTHPHSHQHPQLQAQAQAQSHLTLVPMTVESTTSSYNSPLSSAPVPALTSASLPPSPLSSSLSHLSPNGSPAPTSSVISITASSTDTIASVVDDACVNLAHPTSISIPTPTPTPAPISMPVPISLPVSAPVLHHGLATPINDAIDVSNSRRPSRRRTGPLSQQQREKAALIRKLGACMDCRRRRVACNPSHHNMTWEDAIRKYHRSHSPAIQDISILAASRALSPAPNSNSNSNFNSNSNANAHFMNHMTHVSHMNVNHHHLVASPNQSSPVLNANENHSISPNVASKPLTYTHDVSPSQQSPLPQDMDLDPSPLQQAPRTPLGADSRIRTPLPTGPRLEKTPTPLPGAEVIKSELQNNVARMFASPNRTRYTAVHALLLYWQDDDDYHVQNSVRELADVLEKYYRYSLQIQAIPSPSEEYPSSWRWLSRKINDFAEEKDTRDVLKLVYYNGHTYLDGNREMVLASSNDRDKGYSIRWSGIQQILEEASSDTLIIMDAAYFASSNMVRQKGVLELIAAAITEDHIQAQTRCTFTQAITEQLRTQASRGFSSLLSVAELHARILSNYPKLIEDRNPEQETITSFPSPLHLQTSGSCLLPSILLAPLQRNSPAYMPEPSASAPQVMLNLRLAEGDVDEEALMEWMRLIPESVKDVKVEGPFRPQWR</sequence>
<reference evidence="2 3" key="1">
    <citation type="journal article" date="2024" name="IMA Fungus">
        <title>IMA Genome - F19 : A genome assembly and annotation guide to empower mycologists, including annotated draft genome sequences of Ceratocystis pirilliformis, Diaporthe australafricana, Fusarium ophioides, Paecilomyces lecythidis, and Sporothrix stenoceras.</title>
        <authorList>
            <person name="Aylward J."/>
            <person name="Wilson A.M."/>
            <person name="Visagie C.M."/>
            <person name="Spraker J."/>
            <person name="Barnes I."/>
            <person name="Buitendag C."/>
            <person name="Ceriani C."/>
            <person name="Del Mar Angel L."/>
            <person name="du Plessis D."/>
            <person name="Fuchs T."/>
            <person name="Gasser K."/>
            <person name="Kramer D."/>
            <person name="Li W."/>
            <person name="Munsamy K."/>
            <person name="Piso A."/>
            <person name="Price J.L."/>
            <person name="Sonnekus B."/>
            <person name="Thomas C."/>
            <person name="van der Nest A."/>
            <person name="van Dijk A."/>
            <person name="van Heerden A."/>
            <person name="van Vuuren N."/>
            <person name="Yilmaz N."/>
            <person name="Duong T.A."/>
            <person name="van der Merwe N.A."/>
            <person name="Wingfield M.J."/>
            <person name="Wingfield B.D."/>
        </authorList>
    </citation>
    <scope>NUCLEOTIDE SEQUENCE [LARGE SCALE GENOMIC DNA]</scope>
    <source>
        <strain evidence="2 3">CMW 12675</strain>
    </source>
</reference>
<evidence type="ECO:0000313" key="2">
    <source>
        <dbReference type="EMBL" id="KAL1890480.1"/>
    </source>
</evidence>
<organism evidence="2 3">
    <name type="scientific">Ceratocystis pirilliformis</name>
    <dbReference type="NCBI Taxonomy" id="259994"/>
    <lineage>
        <taxon>Eukaryota</taxon>
        <taxon>Fungi</taxon>
        <taxon>Dikarya</taxon>
        <taxon>Ascomycota</taxon>
        <taxon>Pezizomycotina</taxon>
        <taxon>Sordariomycetes</taxon>
        <taxon>Hypocreomycetidae</taxon>
        <taxon>Microascales</taxon>
        <taxon>Ceratocystidaceae</taxon>
        <taxon>Ceratocystis</taxon>
    </lineage>
</organism>
<protein>
    <submittedName>
        <fullName evidence="2">Uncharacterized protein</fullName>
    </submittedName>
</protein>
<feature type="region of interest" description="Disordered" evidence="1">
    <location>
        <begin position="135"/>
        <end position="169"/>
    </location>
</feature>
<name>A0ABR3YR62_9PEZI</name>
<feature type="compositionally biased region" description="Polar residues" evidence="1">
    <location>
        <begin position="445"/>
        <end position="455"/>
    </location>
</feature>
<feature type="region of interest" description="Disordered" evidence="1">
    <location>
        <begin position="183"/>
        <end position="228"/>
    </location>
</feature>
<feature type="region of interest" description="Disordered" evidence="1">
    <location>
        <begin position="415"/>
        <end position="497"/>
    </location>
</feature>
<gene>
    <name evidence="2" type="ORF">Cpir12675_005374</name>
</gene>
<feature type="region of interest" description="Disordered" evidence="1">
    <location>
        <begin position="296"/>
        <end position="317"/>
    </location>
</feature>
<feature type="compositionally biased region" description="Low complexity" evidence="1">
    <location>
        <begin position="19"/>
        <end position="30"/>
    </location>
</feature>
<dbReference type="EMBL" id="JAWDJO010000182">
    <property type="protein sequence ID" value="KAL1890480.1"/>
    <property type="molecule type" value="Genomic_DNA"/>
</dbReference>
<proteinExistence type="predicted"/>
<feature type="compositionally biased region" description="Polar residues" evidence="1">
    <location>
        <begin position="416"/>
        <end position="436"/>
    </location>
</feature>
<evidence type="ECO:0000313" key="3">
    <source>
        <dbReference type="Proteomes" id="UP001583280"/>
    </source>
</evidence>
<feature type="region of interest" description="Disordered" evidence="1">
    <location>
        <begin position="1"/>
        <end position="74"/>
    </location>
</feature>
<keyword evidence="3" id="KW-1185">Reference proteome</keyword>
<evidence type="ECO:0000256" key="1">
    <source>
        <dbReference type="SAM" id="MobiDB-lite"/>
    </source>
</evidence>
<comment type="caution">
    <text evidence="2">The sequence shown here is derived from an EMBL/GenBank/DDBJ whole genome shotgun (WGS) entry which is preliminary data.</text>
</comment>
<feature type="compositionally biased region" description="Polar residues" evidence="1">
    <location>
        <begin position="48"/>
        <end position="65"/>
    </location>
</feature>
<dbReference type="Proteomes" id="UP001583280">
    <property type="component" value="Unassembled WGS sequence"/>
</dbReference>
<accession>A0ABR3YR62</accession>
<feature type="region of interest" description="Disordered" evidence="1">
    <location>
        <begin position="374"/>
        <end position="393"/>
    </location>
</feature>